<keyword evidence="5" id="KW-1185">Reference proteome</keyword>
<dbReference type="GO" id="GO:0004252">
    <property type="term" value="F:serine-type endopeptidase activity"/>
    <property type="evidence" value="ECO:0007669"/>
    <property type="project" value="InterPro"/>
</dbReference>
<dbReference type="FunFam" id="2.40.10.10:FF:000002">
    <property type="entry name" value="Transmembrane protease serine"/>
    <property type="match status" value="1"/>
</dbReference>
<comment type="similarity">
    <text evidence="2">Belongs to the peptidase S1 family. CLIP subfamily.</text>
</comment>
<dbReference type="Proteomes" id="UP000708208">
    <property type="component" value="Unassembled WGS sequence"/>
</dbReference>
<dbReference type="PROSITE" id="PS50240">
    <property type="entry name" value="TRYPSIN_DOM"/>
    <property type="match status" value="1"/>
</dbReference>
<proteinExistence type="inferred from homology"/>
<evidence type="ECO:0000256" key="2">
    <source>
        <dbReference type="ARBA" id="ARBA00024195"/>
    </source>
</evidence>
<dbReference type="AlphaFoldDB" id="A0A8J2PSV8"/>
<reference evidence="4" key="1">
    <citation type="submission" date="2021-06" db="EMBL/GenBank/DDBJ databases">
        <authorList>
            <person name="Hodson N. C."/>
            <person name="Mongue J. A."/>
            <person name="Jaron S. K."/>
        </authorList>
    </citation>
    <scope>NUCLEOTIDE SEQUENCE</scope>
</reference>
<dbReference type="PROSITE" id="PS00135">
    <property type="entry name" value="TRYPSIN_SER"/>
    <property type="match status" value="1"/>
</dbReference>
<gene>
    <name evidence="4" type="ORF">AFUS01_LOCUS44917</name>
</gene>
<evidence type="ECO:0000259" key="3">
    <source>
        <dbReference type="PROSITE" id="PS50240"/>
    </source>
</evidence>
<evidence type="ECO:0000313" key="4">
    <source>
        <dbReference type="EMBL" id="CAG7835560.1"/>
    </source>
</evidence>
<dbReference type="Pfam" id="PF00089">
    <property type="entry name" value="Trypsin"/>
    <property type="match status" value="1"/>
</dbReference>
<comment type="caution">
    <text evidence="4">The sequence shown here is derived from an EMBL/GenBank/DDBJ whole genome shotgun (WGS) entry which is preliminary data.</text>
</comment>
<organism evidence="4 5">
    <name type="scientific">Allacma fusca</name>
    <dbReference type="NCBI Taxonomy" id="39272"/>
    <lineage>
        <taxon>Eukaryota</taxon>
        <taxon>Metazoa</taxon>
        <taxon>Ecdysozoa</taxon>
        <taxon>Arthropoda</taxon>
        <taxon>Hexapoda</taxon>
        <taxon>Collembola</taxon>
        <taxon>Symphypleona</taxon>
        <taxon>Sminthuridae</taxon>
        <taxon>Allacma</taxon>
    </lineage>
</organism>
<evidence type="ECO:0000313" key="5">
    <source>
        <dbReference type="Proteomes" id="UP000708208"/>
    </source>
</evidence>
<dbReference type="InterPro" id="IPR033116">
    <property type="entry name" value="TRYPSIN_SER"/>
</dbReference>
<dbReference type="SMART" id="SM00020">
    <property type="entry name" value="Tryp_SPc"/>
    <property type="match status" value="1"/>
</dbReference>
<dbReference type="CDD" id="cd00190">
    <property type="entry name" value="Tryp_SPc"/>
    <property type="match status" value="1"/>
</dbReference>
<protein>
    <recommendedName>
        <fullName evidence="3">Peptidase S1 domain-containing protein</fullName>
    </recommendedName>
</protein>
<dbReference type="GO" id="GO:0006508">
    <property type="term" value="P:proteolysis"/>
    <property type="evidence" value="ECO:0007669"/>
    <property type="project" value="InterPro"/>
</dbReference>
<dbReference type="PANTHER" id="PTHR24258">
    <property type="entry name" value="SERINE PROTEASE-RELATED"/>
    <property type="match status" value="1"/>
</dbReference>
<dbReference type="EMBL" id="CAJVCH010570670">
    <property type="protein sequence ID" value="CAG7835560.1"/>
    <property type="molecule type" value="Genomic_DNA"/>
</dbReference>
<feature type="domain" description="Peptidase S1" evidence="3">
    <location>
        <begin position="1"/>
        <end position="175"/>
    </location>
</feature>
<dbReference type="PANTHER" id="PTHR24258:SF116">
    <property type="entry name" value="FI16631P1-RELATED"/>
    <property type="match status" value="1"/>
</dbReference>
<dbReference type="InterPro" id="IPR001254">
    <property type="entry name" value="Trypsin_dom"/>
</dbReference>
<evidence type="ECO:0000256" key="1">
    <source>
        <dbReference type="ARBA" id="ARBA00023157"/>
    </source>
</evidence>
<keyword evidence="1" id="KW-1015">Disulfide bond</keyword>
<sequence length="190" mass="21083">MPESSKEERNIVQIFKHAEYDDKNITNDLALLKLEKPVKFDKYIQPICLNKQDDYSDGTKMAVLAGWGRTSAFGLPSRVLRHGTMTVWKNEECSKKYELLGADDIPKIESTMVCAGSPGVDACQGDSGGPLFMKRDAQGHYEQIGVVSWGIGCGLFPGVYTRVDKYLDWINTNRGLGNENSIESNANAQN</sequence>
<name>A0A8J2PSV8_9HEXA</name>
<accession>A0A8J2PSV8</accession>
<dbReference type="OrthoDB" id="546450at2759"/>